<evidence type="ECO:0000256" key="2">
    <source>
        <dbReference type="SAM" id="MobiDB-lite"/>
    </source>
</evidence>
<dbReference type="GO" id="GO:0005509">
    <property type="term" value="F:calcium ion binding"/>
    <property type="evidence" value="ECO:0007669"/>
    <property type="project" value="InterPro"/>
</dbReference>
<dbReference type="Proteomes" id="UP001165065">
    <property type="component" value="Unassembled WGS sequence"/>
</dbReference>
<reference evidence="5" key="1">
    <citation type="journal article" date="2023" name="Commun. Biol.">
        <title>Genome analysis of Parmales, the sister group of diatoms, reveals the evolutionary specialization of diatoms from phago-mixotrophs to photoautotrophs.</title>
        <authorList>
            <person name="Ban H."/>
            <person name="Sato S."/>
            <person name="Yoshikawa S."/>
            <person name="Yamada K."/>
            <person name="Nakamura Y."/>
            <person name="Ichinomiya M."/>
            <person name="Sato N."/>
            <person name="Blanc-Mathieu R."/>
            <person name="Endo H."/>
            <person name="Kuwata A."/>
            <person name="Ogata H."/>
        </authorList>
    </citation>
    <scope>NUCLEOTIDE SEQUENCE [LARGE SCALE GENOMIC DNA]</scope>
</reference>
<comment type="caution">
    <text evidence="4">The sequence shown here is derived from an EMBL/GenBank/DDBJ whole genome shotgun (WGS) entry which is preliminary data.</text>
</comment>
<sequence>MGNASVSKRNLSRGVRGKQKQKESQLSAKKRNIATGLCHEYHETTFAEASECRDTFLELFGSSQFHLNKEEFDEVFGPLFHDTEPHFKLFRGRVFQVFAAAYLFSQEEFHGIDAKIGAIFELFDFDGNKHLNKVEMEMLFECVTEAVHAVTCSPHPNPGCETTLVRRCFRELQPANSEVHESAFSAWLSSQDDIMSYLQQFMNARFVTGLQDELKIAVTSAKHSFNIMASQENNTISKKQLVAVMEECNYPPTDKEIEEVMNILEENGGLIDNDVDSISEDAFKAIMVPWLSLSILDVDKNGTIDLTELKCLLWVHQDPGTPQPSEERLRKTMAALDLDFSGAIDKIEWVSYNVGTDVGTGKIKASAGTETFYRKIDDDYDANRKVMVNRLRQQITEGAVAAVQFALDVIVDDKDKDIIMSVARGIAMDVLSELDPENRGIIQMAVVKNYQHQIDFKVKKLVDYAVEIAKVEVKESMLSHKVKLDFQDMESREDHGTEGGMAKARLKRRSTQRS</sequence>
<dbReference type="EMBL" id="BRYA01000258">
    <property type="protein sequence ID" value="GMI45618.1"/>
    <property type="molecule type" value="Genomic_DNA"/>
</dbReference>
<name>A0A9W7GKB2_9STRA</name>
<organism evidence="4 5">
    <name type="scientific">Triparma columacea</name>
    <dbReference type="NCBI Taxonomy" id="722753"/>
    <lineage>
        <taxon>Eukaryota</taxon>
        <taxon>Sar</taxon>
        <taxon>Stramenopiles</taxon>
        <taxon>Ochrophyta</taxon>
        <taxon>Bolidophyceae</taxon>
        <taxon>Parmales</taxon>
        <taxon>Triparmaceae</taxon>
        <taxon>Triparma</taxon>
    </lineage>
</organism>
<accession>A0A9W7GKB2</accession>
<keyword evidence="1" id="KW-0106">Calcium</keyword>
<protein>
    <recommendedName>
        <fullName evidence="3">EF-hand domain-containing protein</fullName>
    </recommendedName>
</protein>
<feature type="domain" description="EF-hand" evidence="3">
    <location>
        <begin position="111"/>
        <end position="146"/>
    </location>
</feature>
<dbReference type="Gene3D" id="1.10.238.10">
    <property type="entry name" value="EF-hand"/>
    <property type="match status" value="3"/>
</dbReference>
<dbReference type="InterPro" id="IPR011992">
    <property type="entry name" value="EF-hand-dom_pair"/>
</dbReference>
<evidence type="ECO:0000259" key="3">
    <source>
        <dbReference type="PROSITE" id="PS50222"/>
    </source>
</evidence>
<dbReference type="InterPro" id="IPR018247">
    <property type="entry name" value="EF_Hand_1_Ca_BS"/>
</dbReference>
<dbReference type="OrthoDB" id="67359at2759"/>
<gene>
    <name evidence="4" type="ORF">TrCOL_g3879</name>
</gene>
<evidence type="ECO:0000256" key="1">
    <source>
        <dbReference type="ARBA" id="ARBA00022837"/>
    </source>
</evidence>
<dbReference type="PROSITE" id="PS50222">
    <property type="entry name" value="EF_HAND_2"/>
    <property type="match status" value="1"/>
</dbReference>
<dbReference type="AlphaFoldDB" id="A0A9W7GKB2"/>
<keyword evidence="5" id="KW-1185">Reference proteome</keyword>
<dbReference type="PROSITE" id="PS00018">
    <property type="entry name" value="EF_HAND_1"/>
    <property type="match status" value="2"/>
</dbReference>
<evidence type="ECO:0000313" key="5">
    <source>
        <dbReference type="Proteomes" id="UP001165065"/>
    </source>
</evidence>
<evidence type="ECO:0000313" key="4">
    <source>
        <dbReference type="EMBL" id="GMI45618.1"/>
    </source>
</evidence>
<feature type="region of interest" description="Disordered" evidence="2">
    <location>
        <begin position="489"/>
        <end position="514"/>
    </location>
</feature>
<feature type="region of interest" description="Disordered" evidence="2">
    <location>
        <begin position="1"/>
        <end position="28"/>
    </location>
</feature>
<dbReference type="SUPFAM" id="SSF47473">
    <property type="entry name" value="EF-hand"/>
    <property type="match status" value="2"/>
</dbReference>
<dbReference type="InterPro" id="IPR002048">
    <property type="entry name" value="EF_hand_dom"/>
</dbReference>
<feature type="compositionally biased region" description="Basic residues" evidence="2">
    <location>
        <begin position="504"/>
        <end position="514"/>
    </location>
</feature>
<proteinExistence type="predicted"/>